<accession>A0ABP4SU52</accession>
<dbReference type="PRINTS" id="PR00320">
    <property type="entry name" value="GPROTEINBRPT"/>
</dbReference>
<dbReference type="SMART" id="SM00320">
    <property type="entry name" value="WD40"/>
    <property type="match status" value="12"/>
</dbReference>
<evidence type="ECO:0000313" key="6">
    <source>
        <dbReference type="EMBL" id="GAA1678265.1"/>
    </source>
</evidence>
<dbReference type="InterPro" id="IPR001680">
    <property type="entry name" value="WD40_rpt"/>
</dbReference>
<feature type="compositionally biased region" description="Gly residues" evidence="4">
    <location>
        <begin position="599"/>
        <end position="610"/>
    </location>
</feature>
<dbReference type="PROSITE" id="PS50082">
    <property type="entry name" value="WD_REPEATS_2"/>
    <property type="match status" value="6"/>
</dbReference>
<dbReference type="InterPro" id="IPR019775">
    <property type="entry name" value="WD40_repeat_CS"/>
</dbReference>
<feature type="repeat" description="WD" evidence="3">
    <location>
        <begin position="744"/>
        <end position="785"/>
    </location>
</feature>
<feature type="region of interest" description="Disordered" evidence="4">
    <location>
        <begin position="589"/>
        <end position="631"/>
    </location>
</feature>
<keyword evidence="2" id="KW-0677">Repeat</keyword>
<feature type="compositionally biased region" description="Gly residues" evidence="4">
    <location>
        <begin position="617"/>
        <end position="631"/>
    </location>
</feature>
<sequence length="866" mass="89157">MPADSPDPPPTSPASDDPPDPALAGRVSRRFSDAVAARRGWRPAKPVVVLAALVVVLLVVVGGLVVVNGAVRDERDRARVERDQALSRQLSSQSQAMAVESPQLARLLAVASARIVPTSVEAQAAVRAATVTPQLAVLGGFSGEMHAVAFGPDGTTLAAAGRGTPLRVWQTDGLTPVPWPQGEAGNGQSDGGMADRGMAVGRMEDGMAVAYGRDGRHLAVASATGQVRVWDTRTRESWAGGESEPWSRRWTAFSPDGKLLATTSGSTGASRLWDVGSGRPVAALHSLDGAPGPVAFSPDGSLLAAAYPGGLIRTFDATSGRLTGDPLRPARGSVVPEPREEAGALAFGPGGRILAGTTGSEHIQLWNVATRRAMGRPLTGHTGLITSAAFNSDGSVLATAGQDATIRLWDVRARRPLGEPLTGHTHAVNAVAFSPGGDLLASAGADATVRLWRVPRGVRQRLTLPGTSGAGGEVPADRPMPDRWYERQDTTQAVLSADAARLVVQPYDGTTPGYGAVWSWDVKGARRLGERLRIRPDDLVDGMALSPDGRVLAASGADDAARGLNTTILDGPASIRGRPLTYSPDGRLLATEVPSEDPGAGGQEANGGASGQVTEGGATGQGTGGRTAGREAGGGVWIWAMPGGQARVGPAGYAGRVTAAAFDPRGASLAVGTSDGSVLLWDVAAGRSRGTLRAHTLPVTSLAFAPDGRLLLSSGEDQRARLWDVSTAHPQGAPLTAQPQGAPLIGHTGPVRAVAFAPDGTFLATGGQDRTIRLWDTATGRPLGPPLAGHGGEVRALAFTGDGRELVAAVADLVQVTGDAYTVWKWDTTALTGDVTATACAQAARSLAREEWAAHVPGLPYRDVCP</sequence>
<keyword evidence="5" id="KW-0812">Transmembrane</keyword>
<feature type="transmembrane region" description="Helical" evidence="5">
    <location>
        <begin position="47"/>
        <end position="71"/>
    </location>
</feature>
<dbReference type="InterPro" id="IPR011047">
    <property type="entry name" value="Quinoprotein_ADH-like_sf"/>
</dbReference>
<feature type="compositionally biased region" description="Pro residues" evidence="4">
    <location>
        <begin position="1"/>
        <end position="12"/>
    </location>
</feature>
<feature type="repeat" description="WD" evidence="3">
    <location>
        <begin position="692"/>
        <end position="733"/>
    </location>
</feature>
<dbReference type="Gene3D" id="2.130.10.10">
    <property type="entry name" value="YVTN repeat-like/Quinoprotein amine dehydrogenase"/>
    <property type="match status" value="5"/>
</dbReference>
<dbReference type="CDD" id="cd00200">
    <property type="entry name" value="WD40"/>
    <property type="match status" value="2"/>
</dbReference>
<reference evidence="7" key="1">
    <citation type="journal article" date="2019" name="Int. J. Syst. Evol. Microbiol.">
        <title>The Global Catalogue of Microorganisms (GCM) 10K type strain sequencing project: providing services to taxonomists for standard genome sequencing and annotation.</title>
        <authorList>
            <consortium name="The Broad Institute Genomics Platform"/>
            <consortium name="The Broad Institute Genome Sequencing Center for Infectious Disease"/>
            <person name="Wu L."/>
            <person name="Ma J."/>
        </authorList>
    </citation>
    <scope>NUCLEOTIDE SEQUENCE [LARGE SCALE GENOMIC DNA]</scope>
    <source>
        <strain evidence="7">JCM 13929</strain>
    </source>
</reference>
<feature type="repeat" description="WD" evidence="3">
    <location>
        <begin position="421"/>
        <end position="454"/>
    </location>
</feature>
<feature type="region of interest" description="Disordered" evidence="4">
    <location>
        <begin position="462"/>
        <end position="481"/>
    </location>
</feature>
<keyword evidence="5" id="KW-1133">Transmembrane helix</keyword>
<evidence type="ECO:0000256" key="3">
    <source>
        <dbReference type="PROSITE-ProRule" id="PRU00221"/>
    </source>
</evidence>
<keyword evidence="7" id="KW-1185">Reference proteome</keyword>
<gene>
    <name evidence="6" type="ORF">GCM10009733_088940</name>
</gene>
<evidence type="ECO:0000313" key="7">
    <source>
        <dbReference type="Proteomes" id="UP001500064"/>
    </source>
</evidence>
<dbReference type="PANTHER" id="PTHR19879">
    <property type="entry name" value="TRANSCRIPTION INITIATION FACTOR TFIID"/>
    <property type="match status" value="1"/>
</dbReference>
<feature type="repeat" description="WD" evidence="3">
    <location>
        <begin position="378"/>
        <end position="419"/>
    </location>
</feature>
<dbReference type="PROSITE" id="PS00678">
    <property type="entry name" value="WD_REPEATS_1"/>
    <property type="match status" value="3"/>
</dbReference>
<dbReference type="InterPro" id="IPR015943">
    <property type="entry name" value="WD40/YVTN_repeat-like_dom_sf"/>
</dbReference>
<proteinExistence type="predicted"/>
<name>A0ABP4SU52_9ACTN</name>
<dbReference type="EMBL" id="BAAAMU010000112">
    <property type="protein sequence ID" value="GAA1678265.1"/>
    <property type="molecule type" value="Genomic_DNA"/>
</dbReference>
<dbReference type="SUPFAM" id="SSF50998">
    <property type="entry name" value="Quinoprotein alcohol dehydrogenase-like"/>
    <property type="match status" value="2"/>
</dbReference>
<protein>
    <recommendedName>
        <fullName evidence="8">WD40 repeat domain-containing protein</fullName>
    </recommendedName>
</protein>
<dbReference type="RefSeq" id="WP_346112987.1">
    <property type="nucleotide sequence ID" value="NZ_BAAAMU010000112.1"/>
</dbReference>
<evidence type="ECO:0000256" key="5">
    <source>
        <dbReference type="SAM" id="Phobius"/>
    </source>
</evidence>
<evidence type="ECO:0000256" key="2">
    <source>
        <dbReference type="ARBA" id="ARBA00022737"/>
    </source>
</evidence>
<dbReference type="Pfam" id="PF00400">
    <property type="entry name" value="WD40"/>
    <property type="match status" value="6"/>
</dbReference>
<dbReference type="InterPro" id="IPR020472">
    <property type="entry name" value="WD40_PAC1"/>
</dbReference>
<evidence type="ECO:0000256" key="1">
    <source>
        <dbReference type="ARBA" id="ARBA00022574"/>
    </source>
</evidence>
<keyword evidence="5" id="KW-0472">Membrane</keyword>
<feature type="region of interest" description="Disordered" evidence="4">
    <location>
        <begin position="1"/>
        <end position="25"/>
    </location>
</feature>
<keyword evidence="1 3" id="KW-0853">WD repeat</keyword>
<dbReference type="PROSITE" id="PS50294">
    <property type="entry name" value="WD_REPEATS_REGION"/>
    <property type="match status" value="5"/>
</dbReference>
<evidence type="ECO:0000256" key="4">
    <source>
        <dbReference type="SAM" id="MobiDB-lite"/>
    </source>
</evidence>
<comment type="caution">
    <text evidence="6">The sequence shown here is derived from an EMBL/GenBank/DDBJ whole genome shotgun (WGS) entry which is preliminary data.</text>
</comment>
<feature type="repeat" description="WD" evidence="3">
    <location>
        <begin position="650"/>
        <end position="691"/>
    </location>
</feature>
<organism evidence="6 7">
    <name type="scientific">Nonomuraea maheshkhaliensis</name>
    <dbReference type="NCBI Taxonomy" id="419590"/>
    <lineage>
        <taxon>Bacteria</taxon>
        <taxon>Bacillati</taxon>
        <taxon>Actinomycetota</taxon>
        <taxon>Actinomycetes</taxon>
        <taxon>Streptosporangiales</taxon>
        <taxon>Streptosporangiaceae</taxon>
        <taxon>Nonomuraea</taxon>
    </lineage>
</organism>
<dbReference type="PANTHER" id="PTHR19879:SF9">
    <property type="entry name" value="TRANSCRIPTION INITIATION FACTOR TFIID SUBUNIT 5"/>
    <property type="match status" value="1"/>
</dbReference>
<feature type="repeat" description="WD" evidence="3">
    <location>
        <begin position="138"/>
        <end position="170"/>
    </location>
</feature>
<evidence type="ECO:0008006" key="8">
    <source>
        <dbReference type="Google" id="ProtNLM"/>
    </source>
</evidence>
<dbReference type="Proteomes" id="UP001500064">
    <property type="component" value="Unassembled WGS sequence"/>
</dbReference>